<gene>
    <name evidence="3" type="ORF">ZIOFF_014952</name>
</gene>
<name>A0A8J5LPX3_ZINOF</name>
<reference evidence="3 4" key="1">
    <citation type="submission" date="2020-08" db="EMBL/GenBank/DDBJ databases">
        <title>Plant Genome Project.</title>
        <authorList>
            <person name="Zhang R.-G."/>
        </authorList>
    </citation>
    <scope>NUCLEOTIDE SEQUENCE [LARGE SCALE GENOMIC DNA]</scope>
    <source>
        <tissue evidence="3">Rhizome</tissue>
    </source>
</reference>
<evidence type="ECO:0000313" key="4">
    <source>
        <dbReference type="Proteomes" id="UP000734854"/>
    </source>
</evidence>
<evidence type="ECO:0000313" key="3">
    <source>
        <dbReference type="EMBL" id="KAG6525000.1"/>
    </source>
</evidence>
<accession>A0A8J5LPX3</accession>
<dbReference type="InterPro" id="IPR013103">
    <property type="entry name" value="RVT_2"/>
</dbReference>
<dbReference type="AlphaFoldDB" id="A0A8J5LPX3"/>
<protein>
    <recommendedName>
        <fullName evidence="2">Reverse transcriptase Ty1/copia-type domain-containing protein</fullName>
    </recommendedName>
</protein>
<keyword evidence="1" id="KW-0175">Coiled coil</keyword>
<sequence>MASRHPHKITKATATSRCHRGSHKVAALQRETYLLRNTSWTIIHHEVLMANPMKYSAAITRAFRAERALKNINFEMQRKRQHLRQQQQQNKKLFARPQKPQGRILYRSNARTIVEAHNLKGDFQGFDEVATYALLDSRATRSFISESLVKRLGILSESTELGLSYGALGGSNVIYRFSEECGAPIAEEHYWLTLYGASIDFDIVYVNDIIFTGNDKKELEEIKKMMAQEFEVRSWNTEIFLGMEIARNKKGISVFQKKYSLDLLKETNILG</sequence>
<evidence type="ECO:0000256" key="1">
    <source>
        <dbReference type="SAM" id="Coils"/>
    </source>
</evidence>
<feature type="domain" description="Reverse transcriptase Ty1/copia-type" evidence="2">
    <location>
        <begin position="204"/>
        <end position="269"/>
    </location>
</feature>
<dbReference type="Pfam" id="PF07727">
    <property type="entry name" value="RVT_2"/>
    <property type="match status" value="1"/>
</dbReference>
<comment type="caution">
    <text evidence="3">The sequence shown here is derived from an EMBL/GenBank/DDBJ whole genome shotgun (WGS) entry which is preliminary data.</text>
</comment>
<organism evidence="3 4">
    <name type="scientific">Zingiber officinale</name>
    <name type="common">Ginger</name>
    <name type="synonym">Amomum zingiber</name>
    <dbReference type="NCBI Taxonomy" id="94328"/>
    <lineage>
        <taxon>Eukaryota</taxon>
        <taxon>Viridiplantae</taxon>
        <taxon>Streptophyta</taxon>
        <taxon>Embryophyta</taxon>
        <taxon>Tracheophyta</taxon>
        <taxon>Spermatophyta</taxon>
        <taxon>Magnoliopsida</taxon>
        <taxon>Liliopsida</taxon>
        <taxon>Zingiberales</taxon>
        <taxon>Zingiberaceae</taxon>
        <taxon>Zingiber</taxon>
    </lineage>
</organism>
<dbReference type="EMBL" id="JACMSC010000004">
    <property type="protein sequence ID" value="KAG6525000.1"/>
    <property type="molecule type" value="Genomic_DNA"/>
</dbReference>
<keyword evidence="4" id="KW-1185">Reference proteome</keyword>
<feature type="coiled-coil region" evidence="1">
    <location>
        <begin position="69"/>
        <end position="96"/>
    </location>
</feature>
<proteinExistence type="predicted"/>
<dbReference type="Proteomes" id="UP000734854">
    <property type="component" value="Unassembled WGS sequence"/>
</dbReference>
<evidence type="ECO:0000259" key="2">
    <source>
        <dbReference type="Pfam" id="PF07727"/>
    </source>
</evidence>